<sequence length="139" mass="14089">MFKKFRTAALLTAALATGSLALASPASAAAPVAAYNGVCGSGYGVVGHSNIGSKGTLFLTYNNSNGYNCAVTVRANPGAAVEMTVGLKRTSDPASQARVDSGYYTTYAGPVYRSAAGACVDWFGNISGTNVNNNETNCG</sequence>
<comment type="caution">
    <text evidence="2">The sequence shown here is derived from an EMBL/GenBank/DDBJ whole genome shotgun (WGS) entry which is preliminary data.</text>
</comment>
<gene>
    <name evidence="2" type="ORF">HGB44_18010</name>
</gene>
<evidence type="ECO:0000256" key="1">
    <source>
        <dbReference type="SAM" id="SignalP"/>
    </source>
</evidence>
<dbReference type="AlphaFoldDB" id="A0A7X6MEN6"/>
<keyword evidence="1" id="KW-0732">Signal</keyword>
<dbReference type="RefSeq" id="WP_061081084.1">
    <property type="nucleotide sequence ID" value="NZ_JAAXPG010000016.1"/>
</dbReference>
<protein>
    <submittedName>
        <fullName evidence="2">Spore-associated protein A</fullName>
    </submittedName>
</protein>
<feature type="signal peptide" evidence="1">
    <location>
        <begin position="1"/>
        <end position="28"/>
    </location>
</feature>
<feature type="chain" id="PRO_5030876654" evidence="1">
    <location>
        <begin position="29"/>
        <end position="139"/>
    </location>
</feature>
<organism evidence="2 3">
    <name type="scientific">Nocardiopsis alborubida</name>
    <dbReference type="NCBI Taxonomy" id="146802"/>
    <lineage>
        <taxon>Bacteria</taxon>
        <taxon>Bacillati</taxon>
        <taxon>Actinomycetota</taxon>
        <taxon>Actinomycetes</taxon>
        <taxon>Streptosporangiales</taxon>
        <taxon>Nocardiopsidaceae</taxon>
        <taxon>Nocardiopsis</taxon>
    </lineage>
</organism>
<name>A0A7X6MEN6_9ACTN</name>
<accession>A0A7X6MEN6</accession>
<proteinExistence type="predicted"/>
<dbReference type="Proteomes" id="UP000553209">
    <property type="component" value="Unassembled WGS sequence"/>
</dbReference>
<reference evidence="2 3" key="1">
    <citation type="submission" date="2020-04" db="EMBL/GenBank/DDBJ databases">
        <title>MicrobeNet Type strains.</title>
        <authorList>
            <person name="Nicholson A.C."/>
        </authorList>
    </citation>
    <scope>NUCLEOTIDE SEQUENCE [LARGE SCALE GENOMIC DNA]</scope>
    <source>
        <strain evidence="2 3">ATCC 23612</strain>
    </source>
</reference>
<evidence type="ECO:0000313" key="3">
    <source>
        <dbReference type="Proteomes" id="UP000553209"/>
    </source>
</evidence>
<dbReference type="EMBL" id="JAAXPG010000016">
    <property type="protein sequence ID" value="NKY99545.1"/>
    <property type="molecule type" value="Genomic_DNA"/>
</dbReference>
<keyword evidence="3" id="KW-1185">Reference proteome</keyword>
<evidence type="ECO:0000313" key="2">
    <source>
        <dbReference type="EMBL" id="NKY99545.1"/>
    </source>
</evidence>